<reference evidence="8 9" key="1">
    <citation type="journal article" date="2015" name="Genome Biol. Evol.">
        <title>Comparative Genomics of a Bacterivorous Green Alga Reveals Evolutionary Causalities and Consequences of Phago-Mixotrophic Mode of Nutrition.</title>
        <authorList>
            <person name="Burns J.A."/>
            <person name="Paasch A."/>
            <person name="Narechania A."/>
            <person name="Kim E."/>
        </authorList>
    </citation>
    <scope>NUCLEOTIDE SEQUENCE [LARGE SCALE GENOMIC DNA]</scope>
    <source>
        <strain evidence="8 9">PLY_AMNH</strain>
    </source>
</reference>
<evidence type="ECO:0000256" key="2">
    <source>
        <dbReference type="ARBA" id="ARBA00022692"/>
    </source>
</evidence>
<evidence type="ECO:0000259" key="7">
    <source>
        <dbReference type="Pfam" id="PF06814"/>
    </source>
</evidence>
<protein>
    <recommendedName>
        <fullName evidence="7">GOST seven transmembrane domain-containing protein</fullName>
    </recommendedName>
</protein>
<dbReference type="InterPro" id="IPR009637">
    <property type="entry name" value="GPR107/GPR108-like"/>
</dbReference>
<evidence type="ECO:0000256" key="4">
    <source>
        <dbReference type="ARBA" id="ARBA00022989"/>
    </source>
</evidence>
<evidence type="ECO:0000256" key="3">
    <source>
        <dbReference type="ARBA" id="ARBA00022729"/>
    </source>
</evidence>
<feature type="transmembrane region" description="Helical" evidence="6">
    <location>
        <begin position="229"/>
        <end position="248"/>
    </location>
</feature>
<evidence type="ECO:0000256" key="6">
    <source>
        <dbReference type="SAM" id="Phobius"/>
    </source>
</evidence>
<dbReference type="PANTHER" id="PTHR21229">
    <property type="entry name" value="LUNG SEVEN TRANSMEMBRANE RECEPTOR"/>
    <property type="match status" value="1"/>
</dbReference>
<dbReference type="GO" id="GO:0016020">
    <property type="term" value="C:membrane"/>
    <property type="evidence" value="ECO:0007669"/>
    <property type="project" value="UniProtKB-SubCell"/>
</dbReference>
<keyword evidence="9" id="KW-1185">Reference proteome</keyword>
<sequence>MNLTLTNMDVSGARVHLSASDAVRPWLYGASSILYFIAFLAWYCTVTRPDGSSTRIYHIVGVLLFFKSCTALTQAGRYYVLGAVGTSESWIELEVTLRILRGVLLFVITIVVAIGWLTLQPDIPFGEQTIICILMPVQLAACLIKGILDQEGTSTTGFMFWQNVLHGIDLGCFFVMLVPITRLIQHTQAVGNEPLSYKAFAELKLHTNSMYHEDSAVHLNQRLRQLRKVYLVFMLFEFIPRLFVYVWTPYVPYAHIWIIYLLQEVVVLLFYCTICKLALDFLHSSPYLHPNDRKRGPTGNVQRLVAKFGPPPTHKANFGASPSKLFTF</sequence>
<dbReference type="EMBL" id="LGRX02035283">
    <property type="protein sequence ID" value="KAK3235480.1"/>
    <property type="molecule type" value="Genomic_DNA"/>
</dbReference>
<feature type="transmembrane region" description="Helical" evidence="6">
    <location>
        <begin position="26"/>
        <end position="44"/>
    </location>
</feature>
<evidence type="ECO:0000256" key="5">
    <source>
        <dbReference type="ARBA" id="ARBA00023136"/>
    </source>
</evidence>
<keyword evidence="4 6" id="KW-1133">Transmembrane helix</keyword>
<keyword evidence="2 6" id="KW-0812">Transmembrane</keyword>
<proteinExistence type="predicted"/>
<feature type="transmembrane region" description="Helical" evidence="6">
    <location>
        <begin position="131"/>
        <end position="148"/>
    </location>
</feature>
<dbReference type="InterPro" id="IPR053937">
    <property type="entry name" value="GOST_TM"/>
</dbReference>
<keyword evidence="3" id="KW-0732">Signal</keyword>
<feature type="transmembrane region" description="Helical" evidence="6">
    <location>
        <begin position="160"/>
        <end position="178"/>
    </location>
</feature>
<feature type="domain" description="GOST seven transmembrane" evidence="7">
    <location>
        <begin position="27"/>
        <end position="275"/>
    </location>
</feature>
<accession>A0AAE0EQU8</accession>
<comment type="subcellular location">
    <subcellularLocation>
        <location evidence="1">Membrane</location>
        <topology evidence="1">Multi-pass membrane protein</topology>
    </subcellularLocation>
</comment>
<feature type="transmembrane region" description="Helical" evidence="6">
    <location>
        <begin position="254"/>
        <end position="279"/>
    </location>
</feature>
<gene>
    <name evidence="8" type="ORF">CYMTET_54314</name>
</gene>
<name>A0AAE0EQU8_9CHLO</name>
<evidence type="ECO:0000313" key="8">
    <source>
        <dbReference type="EMBL" id="KAK3235480.1"/>
    </source>
</evidence>
<dbReference type="Pfam" id="PF06814">
    <property type="entry name" value="GOST_TM"/>
    <property type="match status" value="1"/>
</dbReference>
<comment type="caution">
    <text evidence="8">The sequence shown here is derived from an EMBL/GenBank/DDBJ whole genome shotgun (WGS) entry which is preliminary data.</text>
</comment>
<keyword evidence="5 6" id="KW-0472">Membrane</keyword>
<dbReference type="AlphaFoldDB" id="A0AAE0EQU8"/>
<organism evidence="8 9">
    <name type="scientific">Cymbomonas tetramitiformis</name>
    <dbReference type="NCBI Taxonomy" id="36881"/>
    <lineage>
        <taxon>Eukaryota</taxon>
        <taxon>Viridiplantae</taxon>
        <taxon>Chlorophyta</taxon>
        <taxon>Pyramimonadophyceae</taxon>
        <taxon>Pyramimonadales</taxon>
        <taxon>Pyramimonadaceae</taxon>
        <taxon>Cymbomonas</taxon>
    </lineage>
</organism>
<dbReference type="GO" id="GO:0005794">
    <property type="term" value="C:Golgi apparatus"/>
    <property type="evidence" value="ECO:0007669"/>
    <property type="project" value="TreeGrafter"/>
</dbReference>
<dbReference type="Proteomes" id="UP001190700">
    <property type="component" value="Unassembled WGS sequence"/>
</dbReference>
<dbReference type="PANTHER" id="PTHR21229:SF2">
    <property type="entry name" value="RE59932P"/>
    <property type="match status" value="1"/>
</dbReference>
<evidence type="ECO:0000256" key="1">
    <source>
        <dbReference type="ARBA" id="ARBA00004141"/>
    </source>
</evidence>
<feature type="transmembrane region" description="Helical" evidence="6">
    <location>
        <begin position="56"/>
        <end position="79"/>
    </location>
</feature>
<evidence type="ECO:0000313" key="9">
    <source>
        <dbReference type="Proteomes" id="UP001190700"/>
    </source>
</evidence>
<feature type="transmembrane region" description="Helical" evidence="6">
    <location>
        <begin position="99"/>
        <end position="119"/>
    </location>
</feature>